<dbReference type="Proteomes" id="UP000198988">
    <property type="component" value="Unassembled WGS sequence"/>
</dbReference>
<sequence length="35" mass="4082">MTRLNRLFVSNMSIATNIENIFTLLNRVIKCVEIN</sequence>
<protein>
    <submittedName>
        <fullName evidence="1">Uncharacterized protein</fullName>
    </submittedName>
</protein>
<dbReference type="EMBL" id="CDSC02000282">
    <property type="protein sequence ID" value="SEH87545.1"/>
    <property type="molecule type" value="Genomic_DNA"/>
</dbReference>
<organism evidence="1 2">
    <name type="scientific">Bathymodiolus azoricus thioautotrophic gill symbiont</name>
    <dbReference type="NCBI Taxonomy" id="235205"/>
    <lineage>
        <taxon>Bacteria</taxon>
        <taxon>Pseudomonadati</taxon>
        <taxon>Pseudomonadota</taxon>
        <taxon>Gammaproteobacteria</taxon>
        <taxon>sulfur-oxidizing symbionts</taxon>
    </lineage>
</organism>
<dbReference type="AlphaFoldDB" id="A0A1H6LGB2"/>
<evidence type="ECO:0000313" key="2">
    <source>
        <dbReference type="Proteomes" id="UP000198988"/>
    </source>
</evidence>
<name>A0A1H6LGB2_9GAMM</name>
<gene>
    <name evidence="1" type="ORF">BAZSYMA_ACONTIG24851_7</name>
</gene>
<evidence type="ECO:0000313" key="1">
    <source>
        <dbReference type="EMBL" id="SEH87545.1"/>
    </source>
</evidence>
<reference evidence="2" key="1">
    <citation type="submission" date="2016-06" db="EMBL/GenBank/DDBJ databases">
        <authorList>
            <person name="Petersen J."/>
            <person name="Sayavedra L."/>
        </authorList>
    </citation>
    <scope>NUCLEOTIDE SEQUENCE [LARGE SCALE GENOMIC DNA]</scope>
    <source>
        <strain evidence="2">BazSymA</strain>
    </source>
</reference>
<proteinExistence type="predicted"/>
<accession>A0A1H6LGB2</accession>